<keyword evidence="9" id="KW-0813">Transport</keyword>
<evidence type="ECO:0000256" key="17">
    <source>
        <dbReference type="ARBA" id="ARBA00022777"/>
    </source>
</evidence>
<dbReference type="GO" id="GO:0009401">
    <property type="term" value="P:phosphoenolpyruvate-dependent sugar phosphotransferase system"/>
    <property type="evidence" value="ECO:0007669"/>
    <property type="project" value="UniProtKB-KW"/>
</dbReference>
<dbReference type="Proteomes" id="UP000184447">
    <property type="component" value="Unassembled WGS sequence"/>
</dbReference>
<name>A0A1M5V2R2_9CLOT</name>
<accession>A0A1M5V2R2</accession>
<feature type="domain" description="PTS EIIB type-2" evidence="27">
    <location>
        <begin position="165"/>
        <end position="259"/>
    </location>
</feature>
<dbReference type="PANTHER" id="PTHR30181:SF2">
    <property type="entry name" value="PTS SYSTEM MANNITOL-SPECIFIC EIICBA COMPONENT"/>
    <property type="match status" value="1"/>
</dbReference>
<evidence type="ECO:0000256" key="19">
    <source>
        <dbReference type="ARBA" id="ARBA00023136"/>
    </source>
</evidence>
<evidence type="ECO:0000256" key="15">
    <source>
        <dbReference type="ARBA" id="ARBA00022683"/>
    </source>
</evidence>
<dbReference type="STRING" id="1121316.SAMN02745207_02024"/>
<feature type="transmembrane region" description="Helical" evidence="25">
    <location>
        <begin position="9"/>
        <end position="30"/>
    </location>
</feature>
<dbReference type="GO" id="GO:0016301">
    <property type="term" value="F:kinase activity"/>
    <property type="evidence" value="ECO:0007669"/>
    <property type="project" value="UniProtKB-KW"/>
</dbReference>
<evidence type="ECO:0000256" key="18">
    <source>
        <dbReference type="ARBA" id="ARBA00022989"/>
    </source>
</evidence>
<keyword evidence="17" id="KW-0418">Kinase</keyword>
<evidence type="ECO:0000256" key="10">
    <source>
        <dbReference type="ARBA" id="ARBA00022475"/>
    </source>
</evidence>
<keyword evidence="10" id="KW-1003">Cell membrane</keyword>
<evidence type="ECO:0000256" key="23">
    <source>
        <dbReference type="ARBA" id="ARBA00030962"/>
    </source>
</evidence>
<dbReference type="InterPro" id="IPR013011">
    <property type="entry name" value="PTS_EIIB_2"/>
</dbReference>
<dbReference type="InterPro" id="IPR003501">
    <property type="entry name" value="PTS_EIIB_2/3"/>
</dbReference>
<evidence type="ECO:0000256" key="6">
    <source>
        <dbReference type="ARBA" id="ARBA00014783"/>
    </source>
</evidence>
<dbReference type="SUPFAM" id="SSF52794">
    <property type="entry name" value="PTS system IIB component-like"/>
    <property type="match status" value="1"/>
</dbReference>
<evidence type="ECO:0000256" key="24">
    <source>
        <dbReference type="ARBA" id="ARBA00033349"/>
    </source>
</evidence>
<keyword evidence="19 25" id="KW-0472">Membrane</keyword>
<protein>
    <recommendedName>
        <fullName evidence="6">Mannitol-specific phosphotransferase enzyme IIA component</fullName>
        <ecNumber evidence="5">2.7.1.197</ecNumber>
    </recommendedName>
    <alternativeName>
        <fullName evidence="22">EIIA</fullName>
    </alternativeName>
    <alternativeName>
        <fullName evidence="24">EIICB-Mtl</fullName>
    </alternativeName>
    <alternativeName>
        <fullName evidence="21">EIICBA-Mtl</fullName>
    </alternativeName>
    <alternativeName>
        <fullName evidence="23">EIII</fullName>
    </alternativeName>
    <alternativeName>
        <fullName evidence="20">PTS system mannitol-specific EIIA component</fullName>
    </alternativeName>
    <alternativeName>
        <fullName evidence="8">PTS system mannitol-specific EIICB component</fullName>
    </alternativeName>
    <alternativeName>
        <fullName evidence="7">PTS system mannitol-specific EIICBA component</fullName>
    </alternativeName>
</protein>
<dbReference type="GO" id="GO:0022872">
    <property type="term" value="F:protein-N(PI)-phosphohistidine-mannitol phosphotransferase system transmembrane transporter activity"/>
    <property type="evidence" value="ECO:0007669"/>
    <property type="project" value="InterPro"/>
</dbReference>
<evidence type="ECO:0000256" key="20">
    <source>
        <dbReference type="ARBA" id="ARBA00029908"/>
    </source>
</evidence>
<evidence type="ECO:0000256" key="3">
    <source>
        <dbReference type="ARBA" id="ARBA00004429"/>
    </source>
</evidence>
<dbReference type="RefSeq" id="WP_159434069.1">
    <property type="nucleotide sequence ID" value="NZ_FQXM01000010.1"/>
</dbReference>
<evidence type="ECO:0000313" key="28">
    <source>
        <dbReference type="EMBL" id="SHH69450.1"/>
    </source>
</evidence>
<dbReference type="InterPro" id="IPR050893">
    <property type="entry name" value="Sugar_PTS"/>
</dbReference>
<keyword evidence="12" id="KW-0597">Phosphoprotein</keyword>
<dbReference type="InterPro" id="IPR002178">
    <property type="entry name" value="PTS_EIIA_type-2_dom"/>
</dbReference>
<dbReference type="AlphaFoldDB" id="A0A1M5V2R2"/>
<feature type="transmembrane region" description="Helical" evidence="25">
    <location>
        <begin position="42"/>
        <end position="70"/>
    </location>
</feature>
<evidence type="ECO:0000256" key="1">
    <source>
        <dbReference type="ARBA" id="ARBA00001655"/>
    </source>
</evidence>
<dbReference type="Gene3D" id="3.40.50.2300">
    <property type="match status" value="1"/>
</dbReference>
<reference evidence="28 29" key="1">
    <citation type="submission" date="2016-11" db="EMBL/GenBank/DDBJ databases">
        <authorList>
            <person name="Jaros S."/>
            <person name="Januszkiewicz K."/>
            <person name="Wedrychowicz H."/>
        </authorList>
    </citation>
    <scope>NUCLEOTIDE SEQUENCE [LARGE SCALE GENOMIC DNA]</scope>
    <source>
        <strain evidence="28 29">DSM 8605</strain>
    </source>
</reference>
<dbReference type="InterPro" id="IPR036095">
    <property type="entry name" value="PTS_EIIB-like_sf"/>
</dbReference>
<dbReference type="PROSITE" id="PS51099">
    <property type="entry name" value="PTS_EIIB_TYPE_2"/>
    <property type="match status" value="1"/>
</dbReference>
<dbReference type="Pfam" id="PF02302">
    <property type="entry name" value="PTS_IIB"/>
    <property type="match status" value="1"/>
</dbReference>
<dbReference type="CDD" id="cd00211">
    <property type="entry name" value="PTS_IIA_fru"/>
    <property type="match status" value="1"/>
</dbReference>
<evidence type="ECO:0000256" key="12">
    <source>
        <dbReference type="ARBA" id="ARBA00022553"/>
    </source>
</evidence>
<comment type="subcellular location">
    <subcellularLocation>
        <location evidence="3">Cell inner membrane</location>
        <topology evidence="3">Multi-pass membrane protein</topology>
    </subcellularLocation>
</comment>
<keyword evidence="18 25" id="KW-1133">Transmembrane helix</keyword>
<dbReference type="GO" id="GO:0090563">
    <property type="term" value="F:protein-phosphocysteine-sugar phosphotransferase activity"/>
    <property type="evidence" value="ECO:0007669"/>
    <property type="project" value="TreeGrafter"/>
</dbReference>
<evidence type="ECO:0000256" key="9">
    <source>
        <dbReference type="ARBA" id="ARBA00022448"/>
    </source>
</evidence>
<dbReference type="Gene3D" id="3.40.930.10">
    <property type="entry name" value="Mannitol-specific EII, Chain A"/>
    <property type="match status" value="1"/>
</dbReference>
<evidence type="ECO:0000256" key="11">
    <source>
        <dbReference type="ARBA" id="ARBA00022519"/>
    </source>
</evidence>
<keyword evidence="11" id="KW-0997">Cell inner membrane</keyword>
<feature type="non-terminal residue" evidence="28">
    <location>
        <position position="1"/>
    </location>
</feature>
<evidence type="ECO:0000256" key="2">
    <source>
        <dbReference type="ARBA" id="ARBA00002434"/>
    </source>
</evidence>
<feature type="transmembrane region" description="Helical" evidence="25">
    <location>
        <begin position="77"/>
        <end position="102"/>
    </location>
</feature>
<dbReference type="Pfam" id="PF00359">
    <property type="entry name" value="PTS_EIIA_2"/>
    <property type="match status" value="1"/>
</dbReference>
<dbReference type="InterPro" id="IPR029503">
    <property type="entry name" value="PTS_EIIB_mannitol"/>
</dbReference>
<evidence type="ECO:0000259" key="27">
    <source>
        <dbReference type="PROSITE" id="PS51099"/>
    </source>
</evidence>
<dbReference type="Pfam" id="PF02378">
    <property type="entry name" value="PTS_EIIC"/>
    <property type="match status" value="1"/>
</dbReference>
<evidence type="ECO:0000313" key="29">
    <source>
        <dbReference type="Proteomes" id="UP000184447"/>
    </source>
</evidence>
<evidence type="ECO:0000256" key="13">
    <source>
        <dbReference type="ARBA" id="ARBA00022597"/>
    </source>
</evidence>
<dbReference type="GO" id="GO:0005886">
    <property type="term" value="C:plasma membrane"/>
    <property type="evidence" value="ECO:0007669"/>
    <property type="project" value="UniProtKB-SubCell"/>
</dbReference>
<organism evidence="28 29">
    <name type="scientific">Clostridium grantii DSM 8605</name>
    <dbReference type="NCBI Taxonomy" id="1121316"/>
    <lineage>
        <taxon>Bacteria</taxon>
        <taxon>Bacillati</taxon>
        <taxon>Bacillota</taxon>
        <taxon>Clostridia</taxon>
        <taxon>Eubacteriales</taxon>
        <taxon>Clostridiaceae</taxon>
        <taxon>Clostridium</taxon>
    </lineage>
</organism>
<comment type="function">
    <text evidence="2">The phosphoenolpyruvate-dependent sugar phosphotransferase system (sugar PTS), a major carbohydrate active transport system, catalyzes the phosphorylation of incoming sugar substrates concomitantly with their translocation across the cell membrane. The enzyme II CmtAB PTS system is involved in D-mannitol transport.</text>
</comment>
<evidence type="ECO:0000256" key="5">
    <source>
        <dbReference type="ARBA" id="ARBA00011909"/>
    </source>
</evidence>
<dbReference type="InterPro" id="IPR016152">
    <property type="entry name" value="PTrfase/Anion_transptr"/>
</dbReference>
<dbReference type="SUPFAM" id="SSF55804">
    <property type="entry name" value="Phoshotransferase/anion transport protein"/>
    <property type="match status" value="1"/>
</dbReference>
<gene>
    <name evidence="28" type="ORF">SAMN02745207_02024</name>
</gene>
<dbReference type="PANTHER" id="PTHR30181">
    <property type="entry name" value="MANNITOL PERMEASE IIC COMPONENT"/>
    <property type="match status" value="1"/>
</dbReference>
<evidence type="ECO:0000256" key="21">
    <source>
        <dbReference type="ARBA" id="ARBA00030684"/>
    </source>
</evidence>
<dbReference type="PROSITE" id="PS00372">
    <property type="entry name" value="PTS_EIIA_TYPE_2_HIS"/>
    <property type="match status" value="1"/>
</dbReference>
<evidence type="ECO:0000256" key="16">
    <source>
        <dbReference type="ARBA" id="ARBA00022692"/>
    </source>
</evidence>
<evidence type="ECO:0000256" key="8">
    <source>
        <dbReference type="ARBA" id="ARBA00021825"/>
    </source>
</evidence>
<evidence type="ECO:0000259" key="26">
    <source>
        <dbReference type="PROSITE" id="PS51094"/>
    </source>
</evidence>
<evidence type="ECO:0000256" key="22">
    <source>
        <dbReference type="ARBA" id="ARBA00030956"/>
    </source>
</evidence>
<dbReference type="PROSITE" id="PS51094">
    <property type="entry name" value="PTS_EIIA_TYPE_2"/>
    <property type="match status" value="1"/>
</dbReference>
<dbReference type="InterPro" id="IPR003352">
    <property type="entry name" value="PTS_EIIC"/>
</dbReference>
<comment type="catalytic activity">
    <reaction evidence="1">
        <text>D-mannitol(out) + N(pros)-phospho-L-histidyl-[protein] = D-mannitol 1-phosphate(in) + L-histidyl-[protein]</text>
        <dbReference type="Rhea" id="RHEA:33363"/>
        <dbReference type="Rhea" id="RHEA-COMP:9745"/>
        <dbReference type="Rhea" id="RHEA-COMP:9746"/>
        <dbReference type="ChEBI" id="CHEBI:16899"/>
        <dbReference type="ChEBI" id="CHEBI:29979"/>
        <dbReference type="ChEBI" id="CHEBI:61381"/>
        <dbReference type="ChEBI" id="CHEBI:64837"/>
        <dbReference type="EC" id="2.7.1.197"/>
    </reaction>
</comment>
<keyword evidence="16 25" id="KW-0812">Transmembrane</keyword>
<feature type="domain" description="PTS EIIA type-2" evidence="26">
    <location>
        <begin position="275"/>
        <end position="415"/>
    </location>
</feature>
<dbReference type="OrthoDB" id="9814222at2"/>
<evidence type="ECO:0000256" key="4">
    <source>
        <dbReference type="ARBA" id="ARBA00011738"/>
    </source>
</evidence>
<keyword evidence="15" id="KW-0598">Phosphotransferase system</keyword>
<dbReference type="EC" id="2.7.1.197" evidence="5"/>
<evidence type="ECO:0000256" key="14">
    <source>
        <dbReference type="ARBA" id="ARBA00022679"/>
    </source>
</evidence>
<evidence type="ECO:0000256" key="25">
    <source>
        <dbReference type="SAM" id="Phobius"/>
    </source>
</evidence>
<keyword evidence="29" id="KW-1185">Reference proteome</keyword>
<proteinExistence type="predicted"/>
<dbReference type="CDD" id="cd05567">
    <property type="entry name" value="PTS_IIB_mannitol"/>
    <property type="match status" value="1"/>
</dbReference>
<feature type="transmembrane region" description="Helical" evidence="25">
    <location>
        <begin position="108"/>
        <end position="130"/>
    </location>
</feature>
<comment type="subunit">
    <text evidence="4">Homodimer.</text>
</comment>
<evidence type="ECO:0000256" key="7">
    <source>
        <dbReference type="ARBA" id="ARBA00015039"/>
    </source>
</evidence>
<sequence>QAKEIGSSVFFLLEANPGPGLGILCAYYVFGKGMSKNSAPGAIIIHFLGGIHEIYFPYVLMNPVLILAVIAGGASGVLTFTLLGAGLVAAASPGSIFAIMLMTPKGGLIPVLAGIVVAAVVSFLVAGFFIKRGKGNDEELEEAKAKMVDLKGKESSVVKITKDIKKIVFACDAGMGSSAMGASKLRSKLNKVGLNITVVNNAINEIPADADLVISHESLTSRAKTNAPTAEHVSITDFLTSPEYDKIVERLSSLNSGNKEVVAEDKSKMVETENTVLRKENIKLNIKSTDKYEAIKMAGKLLVEGGYVEEPYIDAMLQREEIVTTYIGNNLAIPHGIGEAKKYIKKSGVVVLQYPEGVSFGDGNIANLVIGIAGIGDEHLVILSNIATALEDESDVKKLIETNDADLIYKTFVNM</sequence>
<keyword evidence="14 28" id="KW-0808">Transferase</keyword>
<dbReference type="EMBL" id="FQXM01000010">
    <property type="protein sequence ID" value="SHH69450.1"/>
    <property type="molecule type" value="Genomic_DNA"/>
</dbReference>
<keyword evidence="13" id="KW-0762">Sugar transport</keyword>